<dbReference type="KEGG" id="lpav:PLANPX_3839"/>
<dbReference type="EMBL" id="AP021861">
    <property type="protein sequence ID" value="BBO34227.1"/>
    <property type="molecule type" value="Genomic_DNA"/>
</dbReference>
<proteinExistence type="predicted"/>
<accession>A0A5K7XDU4</accession>
<dbReference type="Proteomes" id="UP000326837">
    <property type="component" value="Chromosome"/>
</dbReference>
<organism evidence="1 2">
    <name type="scientific">Lacipirellula parvula</name>
    <dbReference type="NCBI Taxonomy" id="2650471"/>
    <lineage>
        <taxon>Bacteria</taxon>
        <taxon>Pseudomonadati</taxon>
        <taxon>Planctomycetota</taxon>
        <taxon>Planctomycetia</taxon>
        <taxon>Pirellulales</taxon>
        <taxon>Lacipirellulaceae</taxon>
        <taxon>Lacipirellula</taxon>
    </lineage>
</organism>
<evidence type="ECO:0000313" key="2">
    <source>
        <dbReference type="Proteomes" id="UP000326837"/>
    </source>
</evidence>
<evidence type="ECO:0000313" key="1">
    <source>
        <dbReference type="EMBL" id="BBO34227.1"/>
    </source>
</evidence>
<dbReference type="AlphaFoldDB" id="A0A5K7XDU4"/>
<sequence>MAESSTEPEPQAIDTRRPAEINSVAFWGFRRTKECMD</sequence>
<name>A0A5K7XDU4_9BACT</name>
<reference evidence="2" key="1">
    <citation type="submission" date="2019-10" db="EMBL/GenBank/DDBJ databases">
        <title>Lacipirellula parvula gen. nov., sp. nov., representing a lineage of planctomycetes widespread in freshwater anoxic habitats, and description of the family Lacipirellulaceae.</title>
        <authorList>
            <person name="Dedysh S.N."/>
            <person name="Kulichevskaya I.S."/>
            <person name="Beletsky A.V."/>
            <person name="Rakitin A.L."/>
            <person name="Mardanov A.V."/>
            <person name="Ivanova A.A."/>
            <person name="Saltykova V.X."/>
            <person name="Rijpstra W.I.C."/>
            <person name="Sinninghe Damste J.S."/>
            <person name="Ravin N.V."/>
        </authorList>
    </citation>
    <scope>NUCLEOTIDE SEQUENCE [LARGE SCALE GENOMIC DNA]</scope>
    <source>
        <strain evidence="2">PX69</strain>
    </source>
</reference>
<keyword evidence="2" id="KW-1185">Reference proteome</keyword>
<protein>
    <submittedName>
        <fullName evidence="1">Uncharacterized protein</fullName>
    </submittedName>
</protein>
<gene>
    <name evidence="1" type="ORF">PLANPX_3839</name>
</gene>